<dbReference type="Proteomes" id="UP000054047">
    <property type="component" value="Unassembled WGS sequence"/>
</dbReference>
<organism evidence="2 3">
    <name type="scientific">Ancylostoma duodenale</name>
    <dbReference type="NCBI Taxonomy" id="51022"/>
    <lineage>
        <taxon>Eukaryota</taxon>
        <taxon>Metazoa</taxon>
        <taxon>Ecdysozoa</taxon>
        <taxon>Nematoda</taxon>
        <taxon>Chromadorea</taxon>
        <taxon>Rhabditida</taxon>
        <taxon>Rhabditina</taxon>
        <taxon>Rhabditomorpha</taxon>
        <taxon>Strongyloidea</taxon>
        <taxon>Ancylostomatidae</taxon>
        <taxon>Ancylostomatinae</taxon>
        <taxon>Ancylostoma</taxon>
    </lineage>
</organism>
<sequence>MLLRRVKHGGSSCSLRQLCDAGTAEEWRGILLVYSIMTVLSAALFAIWGSGDVQHWNSPGQKRPEIVDVDAQMDSKPLMICSTAQTPSTA</sequence>
<accession>A0A0C2GN02</accession>
<keyword evidence="3" id="KW-1185">Reference proteome</keyword>
<proteinExistence type="predicted"/>
<reference evidence="2 3" key="1">
    <citation type="submission" date="2013-12" db="EMBL/GenBank/DDBJ databases">
        <title>Draft genome of the parsitic nematode Ancylostoma duodenale.</title>
        <authorList>
            <person name="Mitreva M."/>
        </authorList>
    </citation>
    <scope>NUCLEOTIDE SEQUENCE [LARGE SCALE GENOMIC DNA]</scope>
    <source>
        <strain evidence="2 3">Zhejiang</strain>
    </source>
</reference>
<evidence type="ECO:0000313" key="3">
    <source>
        <dbReference type="Proteomes" id="UP000054047"/>
    </source>
</evidence>
<evidence type="ECO:0000313" key="2">
    <source>
        <dbReference type="EMBL" id="KIH60389.1"/>
    </source>
</evidence>
<evidence type="ECO:0000256" key="1">
    <source>
        <dbReference type="SAM" id="Phobius"/>
    </source>
</evidence>
<keyword evidence="1" id="KW-0472">Membrane</keyword>
<keyword evidence="1" id="KW-1133">Transmembrane helix</keyword>
<dbReference type="EMBL" id="KN731008">
    <property type="protein sequence ID" value="KIH60389.1"/>
    <property type="molecule type" value="Genomic_DNA"/>
</dbReference>
<dbReference type="AlphaFoldDB" id="A0A0C2GN02"/>
<gene>
    <name evidence="2" type="ORF">ANCDUO_09364</name>
</gene>
<keyword evidence="1" id="KW-0812">Transmembrane</keyword>
<dbReference type="OrthoDB" id="2985014at2759"/>
<protein>
    <submittedName>
        <fullName evidence="2">Uncharacterized protein</fullName>
    </submittedName>
</protein>
<name>A0A0C2GN02_9BILA</name>
<feature type="transmembrane region" description="Helical" evidence="1">
    <location>
        <begin position="31"/>
        <end position="49"/>
    </location>
</feature>